<gene>
    <name evidence="3" type="ORF">FGO68_gene7221</name>
</gene>
<feature type="coiled-coil region" evidence="1">
    <location>
        <begin position="305"/>
        <end position="339"/>
    </location>
</feature>
<dbReference type="OrthoDB" id="299389at2759"/>
<organism evidence="3 4">
    <name type="scientific">Halteria grandinella</name>
    <dbReference type="NCBI Taxonomy" id="5974"/>
    <lineage>
        <taxon>Eukaryota</taxon>
        <taxon>Sar</taxon>
        <taxon>Alveolata</taxon>
        <taxon>Ciliophora</taxon>
        <taxon>Intramacronucleata</taxon>
        <taxon>Spirotrichea</taxon>
        <taxon>Stichotrichia</taxon>
        <taxon>Sporadotrichida</taxon>
        <taxon>Halteriidae</taxon>
        <taxon>Halteria</taxon>
    </lineage>
</organism>
<dbReference type="AlphaFoldDB" id="A0A8J8T2F8"/>
<keyword evidence="1" id="KW-0175">Coiled coil</keyword>
<dbReference type="Proteomes" id="UP000785679">
    <property type="component" value="Unassembled WGS sequence"/>
</dbReference>
<dbReference type="Pfam" id="PF07534">
    <property type="entry name" value="TLD"/>
    <property type="match status" value="1"/>
</dbReference>
<sequence length="515" mass="58854">MTIQSIISYQENMEMCSCGSDERVMFHCEDQACHLYKQQKLYCHECMIPDRHAHLPVLIAKTSKNVTDEWNKLRQDINKIRQSCSQWMQAHGPLVQFLDSYLTIPKNTLDLKLIELHSLNTSIERIFQQYVAEISSKGDILKLQQLNPRLKEFKEQLEALEFLKNMGPAVLWKIFSEILHLVSHQHIPEKLSHASLEVLLRLKLYKAQVLLNEVHRSQQLPECNTLEYLVNPELHLKLIISSLNHQLQTLTENISASGTDAMKIDSVRSELDAVSVTLMFKAFKSEVLENQQASNAKFADVEKNYKLVLDRLAVLELKLSSAQEEVKEQQQLIAESKLTERKRILDSLIIDDEEKFNKIQSFLVQAGRHQRQLRLVYRGSLNSFEASVFHENCDFKTNTLTIVKTVEGKIFGGFIKKNWKGDGLYKSDPNSWLFNIDAPNIFQVKLGGEKAIGATQLHGPIFGGGHDLFISDDCNTNCDSYVNGHSFMYSGGVSNLLLTQGKVKFKVLEIEVYLA</sequence>
<feature type="domain" description="TLDc" evidence="2">
    <location>
        <begin position="349"/>
        <end position="515"/>
    </location>
</feature>
<dbReference type="EMBL" id="RRYP01008417">
    <property type="protein sequence ID" value="TNV79789.1"/>
    <property type="molecule type" value="Genomic_DNA"/>
</dbReference>
<evidence type="ECO:0000313" key="3">
    <source>
        <dbReference type="EMBL" id="TNV79789.1"/>
    </source>
</evidence>
<name>A0A8J8T2F8_HALGN</name>
<dbReference type="SMART" id="SM00584">
    <property type="entry name" value="TLDc"/>
    <property type="match status" value="1"/>
</dbReference>
<accession>A0A8J8T2F8</accession>
<dbReference type="InterPro" id="IPR006571">
    <property type="entry name" value="TLDc_dom"/>
</dbReference>
<keyword evidence="4" id="KW-1185">Reference proteome</keyword>
<protein>
    <recommendedName>
        <fullName evidence="2">TLDc domain-containing protein</fullName>
    </recommendedName>
</protein>
<evidence type="ECO:0000313" key="4">
    <source>
        <dbReference type="Proteomes" id="UP000785679"/>
    </source>
</evidence>
<evidence type="ECO:0000259" key="2">
    <source>
        <dbReference type="PROSITE" id="PS51886"/>
    </source>
</evidence>
<evidence type="ECO:0000256" key="1">
    <source>
        <dbReference type="SAM" id="Coils"/>
    </source>
</evidence>
<comment type="caution">
    <text evidence="3">The sequence shown here is derived from an EMBL/GenBank/DDBJ whole genome shotgun (WGS) entry which is preliminary data.</text>
</comment>
<dbReference type="PROSITE" id="PS51886">
    <property type="entry name" value="TLDC"/>
    <property type="match status" value="1"/>
</dbReference>
<reference evidence="3" key="1">
    <citation type="submission" date="2019-06" db="EMBL/GenBank/DDBJ databases">
        <authorList>
            <person name="Zheng W."/>
        </authorList>
    </citation>
    <scope>NUCLEOTIDE SEQUENCE</scope>
    <source>
        <strain evidence="3">QDHG01</strain>
    </source>
</reference>
<proteinExistence type="predicted"/>